<dbReference type="EMBL" id="JAWWNJ010000122">
    <property type="protein sequence ID" value="KAK6988522.1"/>
    <property type="molecule type" value="Genomic_DNA"/>
</dbReference>
<proteinExistence type="predicted"/>
<keyword evidence="3" id="KW-1185">Reference proteome</keyword>
<comment type="caution">
    <text evidence="2">The sequence shown here is derived from an EMBL/GenBank/DDBJ whole genome shotgun (WGS) entry which is preliminary data.</text>
</comment>
<organism evidence="2 3">
    <name type="scientific">Favolaschia claudopus</name>
    <dbReference type="NCBI Taxonomy" id="2862362"/>
    <lineage>
        <taxon>Eukaryota</taxon>
        <taxon>Fungi</taxon>
        <taxon>Dikarya</taxon>
        <taxon>Basidiomycota</taxon>
        <taxon>Agaricomycotina</taxon>
        <taxon>Agaricomycetes</taxon>
        <taxon>Agaricomycetidae</taxon>
        <taxon>Agaricales</taxon>
        <taxon>Marasmiineae</taxon>
        <taxon>Mycenaceae</taxon>
        <taxon>Favolaschia</taxon>
    </lineage>
</organism>
<evidence type="ECO:0000313" key="3">
    <source>
        <dbReference type="Proteomes" id="UP001362999"/>
    </source>
</evidence>
<evidence type="ECO:0000313" key="2">
    <source>
        <dbReference type="EMBL" id="KAK6988522.1"/>
    </source>
</evidence>
<keyword evidence="1" id="KW-1133">Transmembrane helix</keyword>
<keyword evidence="1" id="KW-0812">Transmembrane</keyword>
<feature type="transmembrane region" description="Helical" evidence="1">
    <location>
        <begin position="42"/>
        <end position="61"/>
    </location>
</feature>
<reference evidence="2 3" key="1">
    <citation type="journal article" date="2024" name="J Genomics">
        <title>Draft genome sequencing and assembly of Favolaschia claudopus CIRM-BRFM 2984 isolated from oak limbs.</title>
        <authorList>
            <person name="Navarro D."/>
            <person name="Drula E."/>
            <person name="Chaduli D."/>
            <person name="Cazenave R."/>
            <person name="Ahrendt S."/>
            <person name="Wang J."/>
            <person name="Lipzen A."/>
            <person name="Daum C."/>
            <person name="Barry K."/>
            <person name="Grigoriev I.V."/>
            <person name="Favel A."/>
            <person name="Rosso M.N."/>
            <person name="Martin F."/>
        </authorList>
    </citation>
    <scope>NUCLEOTIDE SEQUENCE [LARGE SCALE GENOMIC DNA]</scope>
    <source>
        <strain evidence="2 3">CIRM-BRFM 2984</strain>
    </source>
</reference>
<keyword evidence="1" id="KW-0472">Membrane</keyword>
<dbReference type="Proteomes" id="UP001362999">
    <property type="component" value="Unassembled WGS sequence"/>
</dbReference>
<sequence length="67" mass="7420">MSRQLHLRYVGDPALTPSRYHPISFVSLLAASVDVQDSIHGAPHISLCFIVATTGYIYHGLSRIGRR</sequence>
<gene>
    <name evidence="2" type="ORF">R3P38DRAFT_3228818</name>
</gene>
<protein>
    <submittedName>
        <fullName evidence="2">Uncharacterized protein</fullName>
    </submittedName>
</protein>
<name>A0AAV9ZQU7_9AGAR</name>
<dbReference type="AlphaFoldDB" id="A0AAV9ZQU7"/>
<accession>A0AAV9ZQU7</accession>
<evidence type="ECO:0000256" key="1">
    <source>
        <dbReference type="SAM" id="Phobius"/>
    </source>
</evidence>